<dbReference type="HOGENOM" id="CLU_211890_0_0_9"/>
<dbReference type="AlphaFoldDB" id="B9ITH7"/>
<dbReference type="InterPro" id="IPR025077">
    <property type="entry name" value="DUF3941"/>
</dbReference>
<feature type="region of interest" description="Disordered" evidence="1">
    <location>
        <begin position="26"/>
        <end position="69"/>
    </location>
</feature>
<organism evidence="2 3">
    <name type="scientific">Bacillus cereus (strain Q1)</name>
    <dbReference type="NCBI Taxonomy" id="361100"/>
    <lineage>
        <taxon>Bacteria</taxon>
        <taxon>Bacillati</taxon>
        <taxon>Bacillota</taxon>
        <taxon>Bacilli</taxon>
        <taxon>Bacillales</taxon>
        <taxon>Bacillaceae</taxon>
        <taxon>Bacillus</taxon>
        <taxon>Bacillus cereus group</taxon>
    </lineage>
</organism>
<name>B9ITH7_BACCQ</name>
<evidence type="ECO:0000256" key="1">
    <source>
        <dbReference type="SAM" id="MobiDB-lite"/>
    </source>
</evidence>
<dbReference type="EMBL" id="CP000227">
    <property type="protein sequence ID" value="ACM11659.1"/>
    <property type="molecule type" value="Genomic_DNA"/>
</dbReference>
<dbReference type="Proteomes" id="UP000000441">
    <property type="component" value="Chromosome"/>
</dbReference>
<gene>
    <name evidence="2" type="ordered locus">BCQ_1229</name>
</gene>
<proteinExistence type="predicted"/>
<accession>B9ITH7</accession>
<dbReference type="KEGG" id="bcq:BCQ_1229"/>
<evidence type="ECO:0000313" key="2">
    <source>
        <dbReference type="EMBL" id="ACM11659.1"/>
    </source>
</evidence>
<sequence length="69" mass="8215">MSTLLYIVFTKKEMINVQRLEMELIHMPHTSDNDKKARDNNAKRAQKNEQEQKNIEQGKRAYSKKTDHL</sequence>
<evidence type="ECO:0008006" key="4">
    <source>
        <dbReference type="Google" id="ProtNLM"/>
    </source>
</evidence>
<protein>
    <recommendedName>
        <fullName evidence="4">DUF3941 domain-containing protein</fullName>
    </recommendedName>
</protein>
<dbReference type="Pfam" id="PF13081">
    <property type="entry name" value="DUF3941"/>
    <property type="match status" value="1"/>
</dbReference>
<reference evidence="2 3" key="1">
    <citation type="journal article" date="2009" name="J. Bacteriol.">
        <title>Complete genome sequence of the extremophilic Bacillus cereus strain Q1 with industrial applications.</title>
        <authorList>
            <person name="Xiong Z."/>
            <person name="Jiang Y."/>
            <person name="Qi D."/>
            <person name="Lu H."/>
            <person name="Yang F."/>
            <person name="Yang J."/>
            <person name="Chen L."/>
            <person name="Sun L."/>
            <person name="Xu X."/>
            <person name="Xue Y."/>
            <person name="Zhu Y."/>
            <person name="Jin Q."/>
        </authorList>
    </citation>
    <scope>NUCLEOTIDE SEQUENCE [LARGE SCALE GENOMIC DNA]</scope>
    <source>
        <strain evidence="2 3">Q1</strain>
    </source>
</reference>
<evidence type="ECO:0000313" key="3">
    <source>
        <dbReference type="Proteomes" id="UP000000441"/>
    </source>
</evidence>